<comment type="caution">
    <text evidence="2">The sequence shown here is derived from an EMBL/GenBank/DDBJ whole genome shotgun (WGS) entry which is preliminary data.</text>
</comment>
<organism evidence="2 3">
    <name type="scientific">Haemaphysalis longicornis</name>
    <name type="common">Bush tick</name>
    <dbReference type="NCBI Taxonomy" id="44386"/>
    <lineage>
        <taxon>Eukaryota</taxon>
        <taxon>Metazoa</taxon>
        <taxon>Ecdysozoa</taxon>
        <taxon>Arthropoda</taxon>
        <taxon>Chelicerata</taxon>
        <taxon>Arachnida</taxon>
        <taxon>Acari</taxon>
        <taxon>Parasitiformes</taxon>
        <taxon>Ixodida</taxon>
        <taxon>Ixodoidea</taxon>
        <taxon>Ixodidae</taxon>
        <taxon>Haemaphysalinae</taxon>
        <taxon>Haemaphysalis</taxon>
    </lineage>
</organism>
<accession>A0A9J6H482</accession>
<feature type="compositionally biased region" description="Basic residues" evidence="1">
    <location>
        <begin position="62"/>
        <end position="72"/>
    </location>
</feature>
<sequence length="301" mass="33614">MFCCASSKRHRELSSWTRQHSAAKPRQEIGSPGEPARGDARLAGSSPSTSSNMSTVQVPQLKQRKTWRRHRSCWREGPRRRSVITQPRAPRVRKAPELPPTDIKVVMRPKNNLDLNKTSQATLFDSICTTAGIPRETAAEDTLRIKTLRNVLVVSTPSIARAKMYDSITQITIGTSVHGISAYIAPPEGTAKGVIHNVPDTDDEETITRSLVNSRNPNYPTGTSPRPHALGDIAFDHGEVPYFVYYRGTEYKCYLHKKRHEICERCWTVMGIGSTCVPNPVATCRNSVSRVVRVTLDRDIL</sequence>
<dbReference type="EMBL" id="JABSTR010000011">
    <property type="protein sequence ID" value="KAH9382549.1"/>
    <property type="molecule type" value="Genomic_DNA"/>
</dbReference>
<protein>
    <submittedName>
        <fullName evidence="2">Uncharacterized protein</fullName>
    </submittedName>
</protein>
<feature type="region of interest" description="Disordered" evidence="1">
    <location>
        <begin position="1"/>
        <end position="95"/>
    </location>
</feature>
<evidence type="ECO:0000313" key="3">
    <source>
        <dbReference type="Proteomes" id="UP000821853"/>
    </source>
</evidence>
<gene>
    <name evidence="2" type="ORF">HPB48_022162</name>
</gene>
<proteinExistence type="predicted"/>
<dbReference type="VEuPathDB" id="VectorBase:HLOH_054297"/>
<dbReference type="AlphaFoldDB" id="A0A9J6H482"/>
<feature type="compositionally biased region" description="Low complexity" evidence="1">
    <location>
        <begin position="45"/>
        <end position="54"/>
    </location>
</feature>
<reference evidence="2 3" key="1">
    <citation type="journal article" date="2020" name="Cell">
        <title>Large-Scale Comparative Analyses of Tick Genomes Elucidate Their Genetic Diversity and Vector Capacities.</title>
        <authorList>
            <consortium name="Tick Genome and Microbiome Consortium (TIGMIC)"/>
            <person name="Jia N."/>
            <person name="Wang J."/>
            <person name="Shi W."/>
            <person name="Du L."/>
            <person name="Sun Y."/>
            <person name="Zhan W."/>
            <person name="Jiang J.F."/>
            <person name="Wang Q."/>
            <person name="Zhang B."/>
            <person name="Ji P."/>
            <person name="Bell-Sakyi L."/>
            <person name="Cui X.M."/>
            <person name="Yuan T.T."/>
            <person name="Jiang B.G."/>
            <person name="Yang W.F."/>
            <person name="Lam T.T."/>
            <person name="Chang Q.C."/>
            <person name="Ding S.J."/>
            <person name="Wang X.J."/>
            <person name="Zhu J.G."/>
            <person name="Ruan X.D."/>
            <person name="Zhao L."/>
            <person name="Wei J.T."/>
            <person name="Ye R.Z."/>
            <person name="Que T.C."/>
            <person name="Du C.H."/>
            <person name="Zhou Y.H."/>
            <person name="Cheng J.X."/>
            <person name="Dai P.F."/>
            <person name="Guo W.B."/>
            <person name="Han X.H."/>
            <person name="Huang E.J."/>
            <person name="Li L.F."/>
            <person name="Wei W."/>
            <person name="Gao Y.C."/>
            <person name="Liu J.Z."/>
            <person name="Shao H.Z."/>
            <person name="Wang X."/>
            <person name="Wang C.C."/>
            <person name="Yang T.C."/>
            <person name="Huo Q.B."/>
            <person name="Li W."/>
            <person name="Chen H.Y."/>
            <person name="Chen S.E."/>
            <person name="Zhou L.G."/>
            <person name="Ni X.B."/>
            <person name="Tian J.H."/>
            <person name="Sheng Y."/>
            <person name="Liu T."/>
            <person name="Pan Y.S."/>
            <person name="Xia L.Y."/>
            <person name="Li J."/>
            <person name="Zhao F."/>
            <person name="Cao W.C."/>
        </authorList>
    </citation>
    <scope>NUCLEOTIDE SEQUENCE [LARGE SCALE GENOMIC DNA]</scope>
    <source>
        <strain evidence="2">HaeL-2018</strain>
    </source>
</reference>
<dbReference type="Proteomes" id="UP000821853">
    <property type="component" value="Chromosome 9"/>
</dbReference>
<evidence type="ECO:0000256" key="1">
    <source>
        <dbReference type="SAM" id="MobiDB-lite"/>
    </source>
</evidence>
<evidence type="ECO:0000313" key="2">
    <source>
        <dbReference type="EMBL" id="KAH9382549.1"/>
    </source>
</evidence>
<keyword evidence="3" id="KW-1185">Reference proteome</keyword>
<name>A0A9J6H482_HAELO</name>